<proteinExistence type="predicted"/>
<name>A0A6J4MYC9_9BACT</name>
<feature type="non-terminal residue" evidence="2">
    <location>
        <position position="1"/>
    </location>
</feature>
<feature type="region of interest" description="Disordered" evidence="1">
    <location>
        <begin position="87"/>
        <end position="126"/>
    </location>
</feature>
<gene>
    <name evidence="2" type="ORF">AVDCRST_MAG68-5634</name>
</gene>
<dbReference type="EMBL" id="CADCTW010000251">
    <property type="protein sequence ID" value="CAA9372194.1"/>
    <property type="molecule type" value="Genomic_DNA"/>
</dbReference>
<feature type="region of interest" description="Disordered" evidence="1">
    <location>
        <begin position="138"/>
        <end position="221"/>
    </location>
</feature>
<protein>
    <submittedName>
        <fullName evidence="2">Uncharacterized protein</fullName>
    </submittedName>
</protein>
<feature type="compositionally biased region" description="Pro residues" evidence="1">
    <location>
        <begin position="46"/>
        <end position="55"/>
    </location>
</feature>
<sequence>DGAPSRCGVPGGRRDPPRADAHPPDGSKHGRPAPVPQHGDRGAVPEPVPADPPPGPRRERGAGLGVRQRALLVRAAAHGVPGARLRLRRLRAAPPPGERVRLHARRAGRARAPSLSGQPLRGRFLGGGAGARARVWRRRGGEPARDPPPAAARRPLRVLPLPQPAQPGGKGERGHGPRHAPVPLHRRGRAPPLPGKRAGAGQGAAVRGAPAQRVRPAPRAPELVGLAGARLRRRGRGARRRSLAALPELHVPGAEPRL</sequence>
<accession>A0A6J4MYC9</accession>
<organism evidence="2">
    <name type="scientific">uncultured Gemmatimonadota bacterium</name>
    <dbReference type="NCBI Taxonomy" id="203437"/>
    <lineage>
        <taxon>Bacteria</taxon>
        <taxon>Pseudomonadati</taxon>
        <taxon>Gemmatimonadota</taxon>
        <taxon>environmental samples</taxon>
    </lineage>
</organism>
<evidence type="ECO:0000256" key="1">
    <source>
        <dbReference type="SAM" id="MobiDB-lite"/>
    </source>
</evidence>
<feature type="compositionally biased region" description="Low complexity" evidence="1">
    <location>
        <begin position="151"/>
        <end position="160"/>
    </location>
</feature>
<reference evidence="2" key="1">
    <citation type="submission" date="2020-02" db="EMBL/GenBank/DDBJ databases">
        <authorList>
            <person name="Meier V. D."/>
        </authorList>
    </citation>
    <scope>NUCLEOTIDE SEQUENCE</scope>
    <source>
        <strain evidence="2">AVDCRST_MAG68</strain>
    </source>
</reference>
<feature type="compositionally biased region" description="Low complexity" evidence="1">
    <location>
        <begin position="195"/>
        <end position="221"/>
    </location>
</feature>
<feature type="region of interest" description="Disordered" evidence="1">
    <location>
        <begin position="1"/>
        <end position="66"/>
    </location>
</feature>
<dbReference type="AlphaFoldDB" id="A0A6J4MYC9"/>
<evidence type="ECO:0000313" key="2">
    <source>
        <dbReference type="EMBL" id="CAA9372194.1"/>
    </source>
</evidence>
<feature type="compositionally biased region" description="Basic and acidic residues" evidence="1">
    <location>
        <begin position="12"/>
        <end position="28"/>
    </location>
</feature>
<feature type="non-terminal residue" evidence="2">
    <location>
        <position position="258"/>
    </location>
</feature>